<evidence type="ECO:0000256" key="4">
    <source>
        <dbReference type="ARBA" id="ARBA00022536"/>
    </source>
</evidence>
<feature type="domain" description="Nidogen G2 beta-barrel" evidence="12">
    <location>
        <begin position="1"/>
        <end position="152"/>
    </location>
</feature>
<evidence type="ECO:0000256" key="3">
    <source>
        <dbReference type="ARBA" id="ARBA00022530"/>
    </source>
</evidence>
<evidence type="ECO:0000256" key="7">
    <source>
        <dbReference type="ARBA" id="ARBA00022837"/>
    </source>
</evidence>
<evidence type="ECO:0000256" key="9">
    <source>
        <dbReference type="ARBA" id="ARBA00023180"/>
    </source>
</evidence>
<gene>
    <name evidence="14" type="primary">LOC106819599</name>
</gene>
<name>A0ABM1F5H5_PRICU</name>
<dbReference type="InterPro" id="IPR052080">
    <property type="entry name" value="vWF_C/EGF_Fibrillin"/>
</dbReference>
<keyword evidence="7" id="KW-0106">Calcium</keyword>
<evidence type="ECO:0000259" key="11">
    <source>
        <dbReference type="PROSITE" id="PS50026"/>
    </source>
</evidence>
<dbReference type="InterPro" id="IPR006605">
    <property type="entry name" value="G2_nidogen/fibulin_G2F"/>
</dbReference>
<dbReference type="PROSITE" id="PS00010">
    <property type="entry name" value="ASX_HYDROXYL"/>
    <property type="match status" value="2"/>
</dbReference>
<dbReference type="Gene3D" id="2.10.25.10">
    <property type="entry name" value="Laminin"/>
    <property type="match status" value="2"/>
</dbReference>
<accession>A0ABM1F5H5</accession>
<dbReference type="Pfam" id="PF12662">
    <property type="entry name" value="cEGF"/>
    <property type="match status" value="1"/>
</dbReference>
<dbReference type="RefSeq" id="XP_014679696.1">
    <property type="nucleotide sequence ID" value="XM_014824210.1"/>
</dbReference>
<protein>
    <submittedName>
        <fullName evidence="14">Hemicentin-1-like</fullName>
    </submittedName>
</protein>
<dbReference type="PROSITE" id="PS01187">
    <property type="entry name" value="EGF_CA"/>
    <property type="match status" value="1"/>
</dbReference>
<evidence type="ECO:0000256" key="5">
    <source>
        <dbReference type="ARBA" id="ARBA00022729"/>
    </source>
</evidence>
<dbReference type="PROSITE" id="PS50026">
    <property type="entry name" value="EGF_3"/>
    <property type="match status" value="2"/>
</dbReference>
<comment type="subcellular location">
    <subcellularLocation>
        <location evidence="1">Secreted</location>
        <location evidence="1">Extracellular space</location>
        <location evidence="1">Extracellular matrix</location>
    </subcellularLocation>
</comment>
<keyword evidence="2" id="KW-0964">Secreted</keyword>
<dbReference type="Proteomes" id="UP000695022">
    <property type="component" value="Unplaced"/>
</dbReference>
<proteinExistence type="predicted"/>
<dbReference type="InterPro" id="IPR000152">
    <property type="entry name" value="EGF-type_Asp/Asn_hydroxyl_site"/>
</dbReference>
<dbReference type="SMART" id="SM00682">
    <property type="entry name" value="G2F"/>
    <property type="match status" value="1"/>
</dbReference>
<evidence type="ECO:0000313" key="13">
    <source>
        <dbReference type="Proteomes" id="UP000695022"/>
    </source>
</evidence>
<evidence type="ECO:0000313" key="14">
    <source>
        <dbReference type="RefSeq" id="XP_014679696.1"/>
    </source>
</evidence>
<keyword evidence="4 10" id="KW-0245">EGF-like domain</keyword>
<dbReference type="InterPro" id="IPR009017">
    <property type="entry name" value="GFP"/>
</dbReference>
<evidence type="ECO:0000256" key="10">
    <source>
        <dbReference type="PROSITE-ProRule" id="PRU00076"/>
    </source>
</evidence>
<comment type="caution">
    <text evidence="10">Lacks conserved residue(s) required for the propagation of feature annotation.</text>
</comment>
<feature type="disulfide bond" evidence="10">
    <location>
        <begin position="170"/>
        <end position="180"/>
    </location>
</feature>
<dbReference type="InterPro" id="IPR000742">
    <property type="entry name" value="EGF"/>
</dbReference>
<reference evidence="14" key="1">
    <citation type="submission" date="2025-08" db="UniProtKB">
        <authorList>
            <consortium name="RefSeq"/>
        </authorList>
    </citation>
    <scope>IDENTIFICATION</scope>
</reference>
<feature type="non-terminal residue" evidence="14">
    <location>
        <position position="245"/>
    </location>
</feature>
<dbReference type="SUPFAM" id="SSF54511">
    <property type="entry name" value="GFP-like"/>
    <property type="match status" value="1"/>
</dbReference>
<keyword evidence="9" id="KW-0325">Glycoprotein</keyword>
<keyword evidence="13" id="KW-1185">Reference proteome</keyword>
<feature type="domain" description="EGF-like" evidence="11">
    <location>
        <begin position="166"/>
        <end position="205"/>
    </location>
</feature>
<evidence type="ECO:0000256" key="8">
    <source>
        <dbReference type="ARBA" id="ARBA00023157"/>
    </source>
</evidence>
<dbReference type="Pfam" id="PF00008">
    <property type="entry name" value="EGF"/>
    <property type="match status" value="1"/>
</dbReference>
<dbReference type="Gene3D" id="2.40.155.10">
    <property type="entry name" value="Green fluorescent protein"/>
    <property type="match status" value="1"/>
</dbReference>
<keyword evidence="5" id="KW-0732">Signal</keyword>
<dbReference type="Pfam" id="PF07474">
    <property type="entry name" value="G2F"/>
    <property type="match status" value="1"/>
</dbReference>
<evidence type="ECO:0000256" key="1">
    <source>
        <dbReference type="ARBA" id="ARBA00004498"/>
    </source>
</evidence>
<dbReference type="CDD" id="cd00054">
    <property type="entry name" value="EGF_CA"/>
    <property type="match status" value="2"/>
</dbReference>
<sequence length="245" mass="26949">MDQAVNGHSLTAGVFRKVSHVTYATGERLTITSTAQGINDDGQLQVDIEVDGRVPTLPTGVVLLRPFTEDYVQSGEGSLYGYSSRSFQVNGYMLPYAWNHTVTYDADAGRLPFLVQSLFTTNLRVHYGRGHRKLKIRAAAAIRKGEPSNRCPEGFTLDVSGPFCLDDDECVRMQPCAHVCNNVLGSYYCSCPDGMTLGPDGKSCQDIDECSMARSPCSHFCENLAGGYQCSCPEGFDLLRERFCR</sequence>
<dbReference type="SMART" id="SM00181">
    <property type="entry name" value="EGF"/>
    <property type="match status" value="2"/>
</dbReference>
<dbReference type="SUPFAM" id="SSF57184">
    <property type="entry name" value="Growth factor receptor domain"/>
    <property type="match status" value="1"/>
</dbReference>
<dbReference type="PROSITE" id="PS50993">
    <property type="entry name" value="NIDOGEN_G2"/>
    <property type="match status" value="1"/>
</dbReference>
<dbReference type="SMART" id="SM00179">
    <property type="entry name" value="EGF_CA"/>
    <property type="match status" value="2"/>
</dbReference>
<evidence type="ECO:0000259" key="12">
    <source>
        <dbReference type="PROSITE" id="PS50993"/>
    </source>
</evidence>
<dbReference type="PANTHER" id="PTHR47333">
    <property type="entry name" value="VON WILLEBRAND FACTOR C AND EGF DOMAIN-CONTAINING PROTEIN"/>
    <property type="match status" value="1"/>
</dbReference>
<organism evidence="13 14">
    <name type="scientific">Priapulus caudatus</name>
    <name type="common">Priapulid worm</name>
    <dbReference type="NCBI Taxonomy" id="37621"/>
    <lineage>
        <taxon>Eukaryota</taxon>
        <taxon>Metazoa</taxon>
        <taxon>Ecdysozoa</taxon>
        <taxon>Scalidophora</taxon>
        <taxon>Priapulida</taxon>
        <taxon>Priapulimorpha</taxon>
        <taxon>Priapulimorphida</taxon>
        <taxon>Priapulidae</taxon>
        <taxon>Priapulus</taxon>
    </lineage>
</organism>
<evidence type="ECO:0000256" key="6">
    <source>
        <dbReference type="ARBA" id="ARBA00022737"/>
    </source>
</evidence>
<dbReference type="GeneID" id="106819599"/>
<feature type="domain" description="EGF-like" evidence="11">
    <location>
        <begin position="206"/>
        <end position="242"/>
    </location>
</feature>
<dbReference type="InterPro" id="IPR018097">
    <property type="entry name" value="EGF_Ca-bd_CS"/>
</dbReference>
<keyword evidence="8 10" id="KW-1015">Disulfide bond</keyword>
<dbReference type="InterPro" id="IPR026823">
    <property type="entry name" value="cEGF"/>
</dbReference>
<dbReference type="PANTHER" id="PTHR47333:SF4">
    <property type="entry name" value="EGF-LIKE DOMAIN-CONTAINING PROTEIN"/>
    <property type="match status" value="1"/>
</dbReference>
<evidence type="ECO:0000256" key="2">
    <source>
        <dbReference type="ARBA" id="ARBA00022525"/>
    </source>
</evidence>
<dbReference type="InterPro" id="IPR001881">
    <property type="entry name" value="EGF-like_Ca-bd_dom"/>
</dbReference>
<keyword evidence="6" id="KW-0677">Repeat</keyword>
<keyword evidence="3" id="KW-0272">Extracellular matrix</keyword>
<dbReference type="InterPro" id="IPR009030">
    <property type="entry name" value="Growth_fac_rcpt_cys_sf"/>
</dbReference>